<dbReference type="EC" id="2.7.11.1" evidence="1"/>
<dbReference type="Proteomes" id="UP000664277">
    <property type="component" value="Unassembled WGS sequence"/>
</dbReference>
<keyword evidence="9" id="KW-1133">Transmembrane helix</keyword>
<sequence>MSNFDKDEKSFNIVLKNPFARQYDAILKILLPLSSLALCYLLYYLVKILPLGLSNFFALKAAWFSFILLLSYLAVLYLQLKRRFVFSQERLSLPAIYCLASGGRLSWEWKDLKRVVFSASQELIEIPDQLVLVFSEPNGLKEKNIYIDVRDLDHNDLKKLIYSITSSAPDAEFSPPIDQVAIKIPTSSGLKQLNFNDFTSLWDHEFSERFAPTLYVPLAVGSKLRNDSLTILELLACGGSAAIYAGKDLLGEQIIVKEAVIPLNATPELKEKALELFHREALLLSKLNHPKIAKVLDHFVENDHHYEVLEFIDGLDLRRFVKERGPQRAEFVLQWAEQIAEILVYLHEQEPPIIHRDLTPDNLLLRVDGRIVLIDFGAANAFVGTATGTMIGKQSYMPPEQIRGKAVPQSDIYALGGTCYFLFTGNDPTPLEPSQINQEHELAAFLNPFLARCTALNLEDRYTLAGEVLQAIRSLRLNLKSEAIGEPELN</sequence>
<reference evidence="11" key="1">
    <citation type="submission" date="2021-02" db="EMBL/GenBank/DDBJ databases">
        <title>Genome-Resolved Metagenomics of a Microbial Community Performing Photosynthetic Biological Nutrient Removal.</title>
        <authorList>
            <person name="Mcdaniel E.A."/>
        </authorList>
    </citation>
    <scope>NUCLEOTIDE SEQUENCE</scope>
    <source>
        <strain evidence="11">UWPOB_OBS1</strain>
    </source>
</reference>
<comment type="catalytic activity">
    <reaction evidence="8">
        <text>L-seryl-[protein] + ATP = O-phospho-L-seryl-[protein] + ADP + H(+)</text>
        <dbReference type="Rhea" id="RHEA:17989"/>
        <dbReference type="Rhea" id="RHEA-COMP:9863"/>
        <dbReference type="Rhea" id="RHEA-COMP:11604"/>
        <dbReference type="ChEBI" id="CHEBI:15378"/>
        <dbReference type="ChEBI" id="CHEBI:29999"/>
        <dbReference type="ChEBI" id="CHEBI:30616"/>
        <dbReference type="ChEBI" id="CHEBI:83421"/>
        <dbReference type="ChEBI" id="CHEBI:456216"/>
        <dbReference type="EC" id="2.7.11.1"/>
    </reaction>
</comment>
<evidence type="ECO:0000313" key="11">
    <source>
        <dbReference type="EMBL" id="MBN8659203.1"/>
    </source>
</evidence>
<dbReference type="PROSITE" id="PS00109">
    <property type="entry name" value="PROTEIN_KINASE_TYR"/>
    <property type="match status" value="1"/>
</dbReference>
<evidence type="ECO:0000256" key="1">
    <source>
        <dbReference type="ARBA" id="ARBA00012513"/>
    </source>
</evidence>
<evidence type="ECO:0000256" key="7">
    <source>
        <dbReference type="ARBA" id="ARBA00047899"/>
    </source>
</evidence>
<dbReference type="SUPFAM" id="SSF56112">
    <property type="entry name" value="Protein kinase-like (PK-like)"/>
    <property type="match status" value="1"/>
</dbReference>
<dbReference type="Pfam" id="PF00069">
    <property type="entry name" value="Pkinase"/>
    <property type="match status" value="1"/>
</dbReference>
<keyword evidence="4" id="KW-0547">Nucleotide-binding</keyword>
<dbReference type="CDD" id="cd14014">
    <property type="entry name" value="STKc_PknB_like"/>
    <property type="match status" value="1"/>
</dbReference>
<evidence type="ECO:0000256" key="5">
    <source>
        <dbReference type="ARBA" id="ARBA00022777"/>
    </source>
</evidence>
<dbReference type="EMBL" id="JAFLCK010000002">
    <property type="protein sequence ID" value="MBN8659203.1"/>
    <property type="molecule type" value="Genomic_DNA"/>
</dbReference>
<evidence type="ECO:0000259" key="10">
    <source>
        <dbReference type="PROSITE" id="PS50011"/>
    </source>
</evidence>
<proteinExistence type="predicted"/>
<evidence type="ECO:0000256" key="2">
    <source>
        <dbReference type="ARBA" id="ARBA00022527"/>
    </source>
</evidence>
<comment type="caution">
    <text evidence="11">The sequence shown here is derived from an EMBL/GenBank/DDBJ whole genome shotgun (WGS) entry which is preliminary data.</text>
</comment>
<evidence type="ECO:0000256" key="9">
    <source>
        <dbReference type="SAM" id="Phobius"/>
    </source>
</evidence>
<evidence type="ECO:0000313" key="12">
    <source>
        <dbReference type="Proteomes" id="UP000664277"/>
    </source>
</evidence>
<dbReference type="GO" id="GO:0005524">
    <property type="term" value="F:ATP binding"/>
    <property type="evidence" value="ECO:0007669"/>
    <property type="project" value="UniProtKB-KW"/>
</dbReference>
<keyword evidence="9" id="KW-0472">Membrane</keyword>
<dbReference type="PROSITE" id="PS50011">
    <property type="entry name" value="PROTEIN_KINASE_DOM"/>
    <property type="match status" value="1"/>
</dbReference>
<keyword evidence="9" id="KW-0812">Transmembrane</keyword>
<keyword evidence="2 11" id="KW-0723">Serine/threonine-protein kinase</keyword>
<accession>A0A8J7TLN2</accession>
<feature type="transmembrane region" description="Helical" evidence="9">
    <location>
        <begin position="25"/>
        <end position="46"/>
    </location>
</feature>
<dbReference type="InterPro" id="IPR000719">
    <property type="entry name" value="Prot_kinase_dom"/>
</dbReference>
<evidence type="ECO:0000256" key="3">
    <source>
        <dbReference type="ARBA" id="ARBA00022679"/>
    </source>
</evidence>
<feature type="transmembrane region" description="Helical" evidence="9">
    <location>
        <begin position="61"/>
        <end position="80"/>
    </location>
</feature>
<comment type="catalytic activity">
    <reaction evidence="7">
        <text>L-threonyl-[protein] + ATP = O-phospho-L-threonyl-[protein] + ADP + H(+)</text>
        <dbReference type="Rhea" id="RHEA:46608"/>
        <dbReference type="Rhea" id="RHEA-COMP:11060"/>
        <dbReference type="Rhea" id="RHEA-COMP:11605"/>
        <dbReference type="ChEBI" id="CHEBI:15378"/>
        <dbReference type="ChEBI" id="CHEBI:30013"/>
        <dbReference type="ChEBI" id="CHEBI:30616"/>
        <dbReference type="ChEBI" id="CHEBI:61977"/>
        <dbReference type="ChEBI" id="CHEBI:456216"/>
        <dbReference type="EC" id="2.7.11.1"/>
    </reaction>
</comment>
<organism evidence="11 12">
    <name type="scientific">Candidatus Obscuribacter phosphatis</name>
    <dbReference type="NCBI Taxonomy" id="1906157"/>
    <lineage>
        <taxon>Bacteria</taxon>
        <taxon>Bacillati</taxon>
        <taxon>Candidatus Melainabacteria</taxon>
        <taxon>Candidatus Obscuribacterales</taxon>
        <taxon>Candidatus Obscuribacteraceae</taxon>
        <taxon>Candidatus Obscuribacter</taxon>
    </lineage>
</organism>
<name>A0A8J7TLN2_9BACT</name>
<dbReference type="PANTHER" id="PTHR24363:SF0">
    <property type="entry name" value="SERINE_THREONINE KINASE LIKE DOMAIN CONTAINING 1"/>
    <property type="match status" value="1"/>
</dbReference>
<dbReference type="Gene3D" id="1.10.510.10">
    <property type="entry name" value="Transferase(Phosphotransferase) domain 1"/>
    <property type="match status" value="1"/>
</dbReference>
<feature type="domain" description="Protein kinase" evidence="10">
    <location>
        <begin position="229"/>
        <end position="490"/>
    </location>
</feature>
<evidence type="ECO:0000256" key="6">
    <source>
        <dbReference type="ARBA" id="ARBA00022840"/>
    </source>
</evidence>
<dbReference type="Gene3D" id="3.30.200.20">
    <property type="entry name" value="Phosphorylase Kinase, domain 1"/>
    <property type="match status" value="1"/>
</dbReference>
<evidence type="ECO:0000256" key="4">
    <source>
        <dbReference type="ARBA" id="ARBA00022741"/>
    </source>
</evidence>
<evidence type="ECO:0000256" key="8">
    <source>
        <dbReference type="ARBA" id="ARBA00048679"/>
    </source>
</evidence>
<keyword evidence="3" id="KW-0808">Transferase</keyword>
<keyword evidence="6" id="KW-0067">ATP-binding</keyword>
<dbReference type="InterPro" id="IPR008266">
    <property type="entry name" value="Tyr_kinase_AS"/>
</dbReference>
<gene>
    <name evidence="11" type="ORF">J0M35_02490</name>
</gene>
<protein>
    <recommendedName>
        <fullName evidence="1">non-specific serine/threonine protein kinase</fullName>
        <ecNumber evidence="1">2.7.11.1</ecNumber>
    </recommendedName>
</protein>
<dbReference type="InterPro" id="IPR011009">
    <property type="entry name" value="Kinase-like_dom_sf"/>
</dbReference>
<dbReference type="AlphaFoldDB" id="A0A8J7TLN2"/>
<dbReference type="GO" id="GO:0004674">
    <property type="term" value="F:protein serine/threonine kinase activity"/>
    <property type="evidence" value="ECO:0007669"/>
    <property type="project" value="UniProtKB-KW"/>
</dbReference>
<dbReference type="PANTHER" id="PTHR24363">
    <property type="entry name" value="SERINE/THREONINE PROTEIN KINASE"/>
    <property type="match status" value="1"/>
</dbReference>
<keyword evidence="5 11" id="KW-0418">Kinase</keyword>